<protein>
    <submittedName>
        <fullName evidence="1">Uncharacterized protein</fullName>
    </submittedName>
</protein>
<gene>
    <name evidence="1" type="ORF">SAMN05216508_101269</name>
</gene>
<dbReference type="InterPro" id="IPR008533">
    <property type="entry name" value="DUF815"/>
</dbReference>
<dbReference type="SUPFAM" id="SSF52540">
    <property type="entry name" value="P-loop containing nucleoside triphosphate hydrolases"/>
    <property type="match status" value="1"/>
</dbReference>
<dbReference type="OrthoDB" id="9812140at2"/>
<organism evidence="1 2">
    <name type="scientific">Eubacterium pyruvativorans</name>
    <dbReference type="NCBI Taxonomy" id="155865"/>
    <lineage>
        <taxon>Bacteria</taxon>
        <taxon>Bacillati</taxon>
        <taxon>Bacillota</taxon>
        <taxon>Clostridia</taxon>
        <taxon>Eubacteriales</taxon>
        <taxon>Eubacteriaceae</taxon>
        <taxon>Eubacterium</taxon>
    </lineage>
</organism>
<dbReference type="Proteomes" id="UP000198817">
    <property type="component" value="Unassembled WGS sequence"/>
</dbReference>
<dbReference type="Gene3D" id="3.40.50.300">
    <property type="entry name" value="P-loop containing nucleotide triphosphate hydrolases"/>
    <property type="match status" value="1"/>
</dbReference>
<dbReference type="InterPro" id="IPR027417">
    <property type="entry name" value="P-loop_NTPase"/>
</dbReference>
<reference evidence="1 2" key="1">
    <citation type="submission" date="2016-10" db="EMBL/GenBank/DDBJ databases">
        <authorList>
            <person name="de Groot N.N."/>
        </authorList>
    </citation>
    <scope>NUCLEOTIDE SEQUENCE [LARGE SCALE GENOMIC DNA]</scope>
    <source>
        <strain evidence="1 2">KHGC13</strain>
    </source>
</reference>
<name>A0A1I7F5G6_9FIRM</name>
<accession>A0A1I7F5G6</accession>
<sequence>MAQKESELFRLNRRLNTLSIFRSILEDDVVGRLQALIDSIGTGSLEEQLRRYGDFTGALFEAGGNITTYVRTFLQDDMNFYLRNTVKRREMSENMHRCLEEELDVMQELASLPPSVLISQIGCSGFLPEWDTAECDIPTEYHEMLNNIPTRGYGKFARYRFFTVKNGTLDPVKYADPQSLDQLYGYERERRMVYENTRALAEGISAANVLLYGDAGTGKSSTIKACANAFADRGVRLIEFDKKQLNAIPKIIDQLYDTPLKYIFFIDDLSFTTEDDNFSYLKGMLEGSSTGKSDNIAIYASSNRRHLVRELNEDRAGSDIHLNDTLQQTMSLSARFGLTITFQKPEKDLYLEIVKKLAAEEEVTVPEEELCRKAEAFAIRSNGRSPRTAKQFIQQILIGIQ</sequence>
<dbReference type="CDD" id="cd00009">
    <property type="entry name" value="AAA"/>
    <property type="match status" value="1"/>
</dbReference>
<evidence type="ECO:0000313" key="1">
    <source>
        <dbReference type="EMBL" id="SFU31376.1"/>
    </source>
</evidence>
<dbReference type="AlphaFoldDB" id="A0A1I7F5G6"/>
<dbReference type="RefSeq" id="WP_090469517.1">
    <property type="nucleotide sequence ID" value="NZ_FOWF01000005.1"/>
</dbReference>
<dbReference type="STRING" id="155865.SAMN05216515_105123"/>
<proteinExistence type="predicted"/>
<evidence type="ECO:0000313" key="2">
    <source>
        <dbReference type="Proteomes" id="UP000198817"/>
    </source>
</evidence>
<dbReference type="PANTHER" id="PTHR42935">
    <property type="entry name" value="SLR0930 PROTEIN"/>
    <property type="match status" value="1"/>
</dbReference>
<keyword evidence="2" id="KW-1185">Reference proteome</keyword>
<dbReference type="EMBL" id="FPBT01000001">
    <property type="protein sequence ID" value="SFU31376.1"/>
    <property type="molecule type" value="Genomic_DNA"/>
</dbReference>
<dbReference type="Pfam" id="PF05673">
    <property type="entry name" value="DUF815"/>
    <property type="match status" value="1"/>
</dbReference>
<dbReference type="PANTHER" id="PTHR42935:SF1">
    <property type="entry name" value="SLR0930 PROTEIN"/>
    <property type="match status" value="1"/>
</dbReference>